<dbReference type="InterPro" id="IPR016169">
    <property type="entry name" value="FAD-bd_PCMH_sub2"/>
</dbReference>
<dbReference type="OrthoDB" id="407275at2759"/>
<dbReference type="Pfam" id="PF01565">
    <property type="entry name" value="FAD_binding_4"/>
    <property type="match status" value="1"/>
</dbReference>
<evidence type="ECO:0000256" key="4">
    <source>
        <dbReference type="ARBA" id="ARBA00022827"/>
    </source>
</evidence>
<dbReference type="STRING" id="56646.A0A2L2U046"/>
<dbReference type="GO" id="GO:0016491">
    <property type="term" value="F:oxidoreductase activity"/>
    <property type="evidence" value="ECO:0007669"/>
    <property type="project" value="UniProtKB-KW"/>
</dbReference>
<accession>A0A2L2U046</accession>
<dbReference type="Pfam" id="PF08031">
    <property type="entry name" value="BBE"/>
    <property type="match status" value="1"/>
</dbReference>
<dbReference type="InterPro" id="IPR016166">
    <property type="entry name" value="FAD-bd_PCMH"/>
</dbReference>
<name>A0A2L2U046_9HYPO</name>
<keyword evidence="8" id="KW-1185">Reference proteome</keyword>
<comment type="cofactor">
    <cofactor evidence="1">
        <name>FAD</name>
        <dbReference type="ChEBI" id="CHEBI:57692"/>
    </cofactor>
</comment>
<dbReference type="InterPro" id="IPR036318">
    <property type="entry name" value="FAD-bd_PCMH-like_sf"/>
</dbReference>
<dbReference type="AlphaFoldDB" id="A0A2L2U046"/>
<evidence type="ECO:0000313" key="7">
    <source>
        <dbReference type="EMBL" id="CEI68190.1"/>
    </source>
</evidence>
<keyword evidence="4" id="KW-0274">FAD</keyword>
<evidence type="ECO:0000256" key="1">
    <source>
        <dbReference type="ARBA" id="ARBA00001974"/>
    </source>
</evidence>
<keyword evidence="5" id="KW-0560">Oxidoreductase</keyword>
<comment type="similarity">
    <text evidence="2">Belongs to the oxygen-dependent FAD-linked oxidoreductase family.</text>
</comment>
<dbReference type="InterPro" id="IPR006094">
    <property type="entry name" value="Oxid_FAD_bind_N"/>
</dbReference>
<evidence type="ECO:0000256" key="3">
    <source>
        <dbReference type="ARBA" id="ARBA00022630"/>
    </source>
</evidence>
<dbReference type="GO" id="GO:0071949">
    <property type="term" value="F:FAD binding"/>
    <property type="evidence" value="ECO:0007669"/>
    <property type="project" value="InterPro"/>
</dbReference>
<sequence>MKSERKNQQEPEATLFERCMAQVGYFKGRKIPVYTAGELEYEKSVANSNLLYRFDRPACVVQPEHEYHVRVVVERAKKKNLTMRVKNGGHSYAGFSSIQDGISIDLVNMKRVDLDMDNMTITMDAGALWAHAYHELINEHHNGYVINGGRCPSVGVSGFTLGGGLGPFTRSFGLGSDTLMGARIVTPDRVIQVSRDDKEIENKKLFWALCGAGGNNYGVVTQLKMDVQKLKQDVVVAGVYTWSPFGDLESQSHFTETMAEFYLADWSNEMTIDTSWLMDLKDSREVPAVRFLAYYNGLEKAFDKEVNERLQACVKGPKECKSLQQHLKDRTLQEPSTRFLHETLVAQWSEETQRSLPSNAAFKVCTSFSFTKFTNDTKGKLFEIIGILQERLVAFKKQFKGEEGSIRVSWIHSGGASSKEESAYSAYPWRECVYHTYVMIEWKDKWLEKDMREFLGTFNAKLREYSMSKLGVYINFPDENLDGNTYERAYYGENAGELQRIKAVWDKDNIFGWSHGIRPGPHVEDASLLADTSSPPPPSNNAICEGFANPKEMLDKFASESWPSHAPGLESSLVGPDIL</sequence>
<dbReference type="PROSITE" id="PS51387">
    <property type="entry name" value="FAD_PCMH"/>
    <property type="match status" value="1"/>
</dbReference>
<dbReference type="Proteomes" id="UP000245910">
    <property type="component" value="Chromosome III"/>
</dbReference>
<proteinExistence type="inferred from homology"/>
<dbReference type="InterPro" id="IPR012951">
    <property type="entry name" value="BBE"/>
</dbReference>
<dbReference type="SUPFAM" id="SSF56176">
    <property type="entry name" value="FAD-binding/transporter-associated domain-like"/>
    <property type="match status" value="1"/>
</dbReference>
<dbReference type="EMBL" id="LN649231">
    <property type="protein sequence ID" value="CEI68190.1"/>
    <property type="molecule type" value="Genomic_DNA"/>
</dbReference>
<dbReference type="PANTHER" id="PTHR42973:SF39">
    <property type="entry name" value="FAD-BINDING PCMH-TYPE DOMAIN-CONTAINING PROTEIN"/>
    <property type="match status" value="1"/>
</dbReference>
<dbReference type="Gene3D" id="3.40.462.20">
    <property type="match status" value="1"/>
</dbReference>
<keyword evidence="3" id="KW-0285">Flavoprotein</keyword>
<dbReference type="Gene3D" id="3.30.465.10">
    <property type="match status" value="1"/>
</dbReference>
<protein>
    <recommendedName>
        <fullName evidence="6">FAD-binding PCMH-type domain-containing protein</fullName>
    </recommendedName>
</protein>
<dbReference type="PANTHER" id="PTHR42973">
    <property type="entry name" value="BINDING OXIDOREDUCTASE, PUTATIVE (AFU_ORTHOLOGUE AFUA_1G17690)-RELATED"/>
    <property type="match status" value="1"/>
</dbReference>
<evidence type="ECO:0000256" key="5">
    <source>
        <dbReference type="ARBA" id="ARBA00023002"/>
    </source>
</evidence>
<dbReference type="InterPro" id="IPR050416">
    <property type="entry name" value="FAD-linked_Oxidoreductase"/>
</dbReference>
<feature type="domain" description="FAD-binding PCMH-type" evidence="6">
    <location>
        <begin position="53"/>
        <end position="230"/>
    </location>
</feature>
<evidence type="ECO:0000313" key="8">
    <source>
        <dbReference type="Proteomes" id="UP000245910"/>
    </source>
</evidence>
<evidence type="ECO:0000256" key="2">
    <source>
        <dbReference type="ARBA" id="ARBA00005466"/>
    </source>
</evidence>
<reference evidence="8" key="1">
    <citation type="submission" date="2014-10" db="EMBL/GenBank/DDBJ databases">
        <authorList>
            <person name="King R."/>
        </authorList>
    </citation>
    <scope>NUCLEOTIDE SEQUENCE [LARGE SCALE GENOMIC DNA]</scope>
    <source>
        <strain evidence="8">A3/5</strain>
    </source>
</reference>
<organism evidence="7 8">
    <name type="scientific">Fusarium venenatum</name>
    <dbReference type="NCBI Taxonomy" id="56646"/>
    <lineage>
        <taxon>Eukaryota</taxon>
        <taxon>Fungi</taxon>
        <taxon>Dikarya</taxon>
        <taxon>Ascomycota</taxon>
        <taxon>Pezizomycotina</taxon>
        <taxon>Sordariomycetes</taxon>
        <taxon>Hypocreomycetidae</taxon>
        <taxon>Hypocreales</taxon>
        <taxon>Nectriaceae</taxon>
        <taxon>Fusarium</taxon>
    </lineage>
</organism>
<evidence type="ECO:0000259" key="6">
    <source>
        <dbReference type="PROSITE" id="PS51387"/>
    </source>
</evidence>